<protein>
    <submittedName>
        <fullName evidence="1">Uncharacterized protein</fullName>
    </submittedName>
</protein>
<accession>X0W9J7</accession>
<dbReference type="EMBL" id="BARS01034953">
    <property type="protein sequence ID" value="GAG27310.1"/>
    <property type="molecule type" value="Genomic_DNA"/>
</dbReference>
<feature type="non-terminal residue" evidence="1">
    <location>
        <position position="1"/>
    </location>
</feature>
<sequence>KTIRNWAFDREGPDERRRRQIYSCNDWIYHGVHFGLLSVYEWPSDFSEGGTDPNNRHERDVMNYYIGTSRDADSWDLSWVYAGKPIVPRGPDGAFDKDLITPGSTIVTHADRHWLYYGGANERHGDPEVHFPRTHAIGLATLRLDGFVGLEAKDRPGTVLTRPFRLAGNRLEINVDARGGSLAVEVLDEQGQTIAGLSRAQCKPLEDVGGLRLPVAWHNQPDLSALHGKLVRLKFSLQNARLYAFQVRP</sequence>
<proteinExistence type="predicted"/>
<dbReference type="AlphaFoldDB" id="X0W9J7"/>
<evidence type="ECO:0000313" key="1">
    <source>
        <dbReference type="EMBL" id="GAG27310.1"/>
    </source>
</evidence>
<name>X0W9J7_9ZZZZ</name>
<dbReference type="InterPro" id="IPR023296">
    <property type="entry name" value="Glyco_hydro_beta-prop_sf"/>
</dbReference>
<reference evidence="1" key="1">
    <citation type="journal article" date="2014" name="Front. Microbiol.">
        <title>High frequency of phylogenetically diverse reductive dehalogenase-homologous genes in deep subseafloor sedimentary metagenomes.</title>
        <authorList>
            <person name="Kawai M."/>
            <person name="Futagami T."/>
            <person name="Toyoda A."/>
            <person name="Takaki Y."/>
            <person name="Nishi S."/>
            <person name="Hori S."/>
            <person name="Arai W."/>
            <person name="Tsubouchi T."/>
            <person name="Morono Y."/>
            <person name="Uchiyama I."/>
            <person name="Ito T."/>
            <person name="Fujiyama A."/>
            <person name="Inagaki F."/>
            <person name="Takami H."/>
        </authorList>
    </citation>
    <scope>NUCLEOTIDE SEQUENCE</scope>
    <source>
        <strain evidence="1">Expedition CK06-06</strain>
    </source>
</reference>
<dbReference type="Gene3D" id="2.115.10.20">
    <property type="entry name" value="Glycosyl hydrolase domain, family 43"/>
    <property type="match status" value="1"/>
</dbReference>
<comment type="caution">
    <text evidence="1">The sequence shown here is derived from an EMBL/GenBank/DDBJ whole genome shotgun (WGS) entry which is preliminary data.</text>
</comment>
<organism evidence="1">
    <name type="scientific">marine sediment metagenome</name>
    <dbReference type="NCBI Taxonomy" id="412755"/>
    <lineage>
        <taxon>unclassified sequences</taxon>
        <taxon>metagenomes</taxon>
        <taxon>ecological metagenomes</taxon>
    </lineage>
</organism>
<gene>
    <name evidence="1" type="ORF">S01H1_53926</name>
</gene>